<comment type="caution">
    <text evidence="2">The sequence shown here is derived from an EMBL/GenBank/DDBJ whole genome shotgun (WGS) entry which is preliminary data.</text>
</comment>
<protein>
    <submittedName>
        <fullName evidence="2">Transposable element P transposase</fullName>
    </submittedName>
</protein>
<accession>A0A7D9J7F8</accession>
<evidence type="ECO:0000259" key="1">
    <source>
        <dbReference type="Pfam" id="PF21788"/>
    </source>
</evidence>
<gene>
    <name evidence="2" type="ORF">PACLA_8A063808</name>
</gene>
<dbReference type="OrthoDB" id="5972980at2759"/>
<feature type="domain" description="Transposable element P transposase-like GTP-binding insertion" evidence="1">
    <location>
        <begin position="127"/>
        <end position="240"/>
    </location>
</feature>
<evidence type="ECO:0000313" key="2">
    <source>
        <dbReference type="EMBL" id="CAB4023577.1"/>
    </source>
</evidence>
<reference evidence="2" key="1">
    <citation type="submission" date="2020-04" db="EMBL/GenBank/DDBJ databases">
        <authorList>
            <person name="Alioto T."/>
            <person name="Alioto T."/>
            <person name="Gomez Garrido J."/>
        </authorList>
    </citation>
    <scope>NUCLEOTIDE SEQUENCE</scope>
    <source>
        <strain evidence="2">A484AB</strain>
    </source>
</reference>
<sequence length="325" mass="37870">MGRRYHPQIIRFALSLHGKSPSAYRELRDSGALILPSERVLRDYKNYFKPKAGINSEDVEDLRGKTANFNDIQRYVVVIMDEIKIQSNLVFDKYSGDWKCHIIPVNAHFLESGFYFGDIGEAMDFPHLLKTAWNCLYNSGSGSCSRYMWNDGKYLLFRHIANLYYSEQQFALHTLPKPGLDHIVFTLYSKMKVKLATQVLSTSVAIALEECGYAYVLATAKFCKMMNDFFDCTNVMSMTEYVSKRNQFVKPYTCQDDERFSWLKDVFLGYWIVGKIRQWQEMVNTPLTTERKCFFPPRPTRVSRSLSTPILRQFSSCLLRDFNTF</sequence>
<dbReference type="Proteomes" id="UP001152795">
    <property type="component" value="Unassembled WGS sequence"/>
</dbReference>
<name>A0A7D9J7F8_PARCT</name>
<keyword evidence="3" id="KW-1185">Reference proteome</keyword>
<dbReference type="AlphaFoldDB" id="A0A7D9J7F8"/>
<organism evidence="2 3">
    <name type="scientific">Paramuricea clavata</name>
    <name type="common">Red gorgonian</name>
    <name type="synonym">Violescent sea-whip</name>
    <dbReference type="NCBI Taxonomy" id="317549"/>
    <lineage>
        <taxon>Eukaryota</taxon>
        <taxon>Metazoa</taxon>
        <taxon>Cnidaria</taxon>
        <taxon>Anthozoa</taxon>
        <taxon>Octocorallia</taxon>
        <taxon>Malacalcyonacea</taxon>
        <taxon>Plexauridae</taxon>
        <taxon>Paramuricea</taxon>
    </lineage>
</organism>
<dbReference type="InterPro" id="IPR048366">
    <property type="entry name" value="TNP-like_GBD"/>
</dbReference>
<dbReference type="EMBL" id="CACRXK020012569">
    <property type="protein sequence ID" value="CAB4023577.1"/>
    <property type="molecule type" value="Genomic_DNA"/>
</dbReference>
<proteinExistence type="predicted"/>
<dbReference type="Pfam" id="PF21788">
    <property type="entry name" value="TNP-like_GBD"/>
    <property type="match status" value="1"/>
</dbReference>
<evidence type="ECO:0000313" key="3">
    <source>
        <dbReference type="Proteomes" id="UP001152795"/>
    </source>
</evidence>